<feature type="transmembrane region" description="Helical" evidence="2">
    <location>
        <begin position="40"/>
        <end position="60"/>
    </location>
</feature>
<dbReference type="Proteomes" id="UP000517916">
    <property type="component" value="Unassembled WGS sequence"/>
</dbReference>
<keyword evidence="2" id="KW-0812">Transmembrane</keyword>
<keyword evidence="4" id="KW-1185">Reference proteome</keyword>
<protein>
    <submittedName>
        <fullName evidence="3">Uncharacterized protein</fullName>
    </submittedName>
</protein>
<dbReference type="EMBL" id="JACJID010000003">
    <property type="protein sequence ID" value="MBA8927687.1"/>
    <property type="molecule type" value="Genomic_DNA"/>
</dbReference>
<evidence type="ECO:0000256" key="1">
    <source>
        <dbReference type="SAM" id="MobiDB-lite"/>
    </source>
</evidence>
<comment type="caution">
    <text evidence="3">The sequence shown here is derived from an EMBL/GenBank/DDBJ whole genome shotgun (WGS) entry which is preliminary data.</text>
</comment>
<organism evidence="3 4">
    <name type="scientific">Kutzneria viridogrisea</name>
    <dbReference type="NCBI Taxonomy" id="47990"/>
    <lineage>
        <taxon>Bacteria</taxon>
        <taxon>Bacillati</taxon>
        <taxon>Actinomycetota</taxon>
        <taxon>Actinomycetes</taxon>
        <taxon>Pseudonocardiales</taxon>
        <taxon>Pseudonocardiaceae</taxon>
        <taxon>Kutzneria</taxon>
    </lineage>
</organism>
<reference evidence="3 4" key="1">
    <citation type="submission" date="2020-08" db="EMBL/GenBank/DDBJ databases">
        <title>Genomic Encyclopedia of Archaeal and Bacterial Type Strains, Phase II (KMG-II): from individual species to whole genera.</title>
        <authorList>
            <person name="Goeker M."/>
        </authorList>
    </citation>
    <scope>NUCLEOTIDE SEQUENCE [LARGE SCALE GENOMIC DNA]</scope>
    <source>
        <strain evidence="3 4">DSM 43850</strain>
    </source>
</reference>
<keyword evidence="2" id="KW-0472">Membrane</keyword>
<evidence type="ECO:0000313" key="4">
    <source>
        <dbReference type="Proteomes" id="UP000517916"/>
    </source>
</evidence>
<evidence type="ECO:0000256" key="2">
    <source>
        <dbReference type="SAM" id="Phobius"/>
    </source>
</evidence>
<sequence>MDELDDHPDLNDPKWLREAERRANAEIRRYRRKQRGRPKLGTIVLVVAALAFAAACYGLYQLGGRAVSNPVLPEATRDALPTQGVDLTQPFAGSPAGTWAEHGRSSYDLVSGVHEEVDYSLVEGRRVPGESKQYFLWMACDAAKRGELAPYFANPVESRGAPLDNPDSAFAPSAKMDAHGTCPG</sequence>
<accession>A0ABR6BLA1</accession>
<feature type="region of interest" description="Disordered" evidence="1">
    <location>
        <begin position="163"/>
        <end position="184"/>
    </location>
</feature>
<dbReference type="RefSeq" id="WP_025355167.1">
    <property type="nucleotide sequence ID" value="NZ_BAAABQ010000025.1"/>
</dbReference>
<name>A0ABR6BLA1_9PSEU</name>
<keyword evidence="2" id="KW-1133">Transmembrane helix</keyword>
<evidence type="ECO:0000313" key="3">
    <source>
        <dbReference type="EMBL" id="MBA8927687.1"/>
    </source>
</evidence>
<proteinExistence type="predicted"/>
<gene>
    <name evidence="3" type="ORF">BC739_004893</name>
</gene>